<dbReference type="EMBL" id="CP041742">
    <property type="protein sequence ID" value="QDQ72946.1"/>
    <property type="molecule type" value="Genomic_DNA"/>
</dbReference>
<keyword evidence="2" id="KW-1185">Reference proteome</keyword>
<accession>A0A516V346</accession>
<gene>
    <name evidence="1" type="ORF">FNZ56_03170</name>
</gene>
<sequence length="205" mass="23480">MHARLATIFKKLRHAEALANKCATNFERRFSPDHPYRICFIRLSNKARYAAEIIDFYAHCILEDQELANDQTERVIETEKWFFVGVLSVIEYSMPSILGNRGSERLRSAAFNGPFSIFLDRAESEKAIDANEKSLLEFASRVRNDLIHRNGVSRVSATMVFQEISFDLIKDEMIEGRWGMLTDLGTLAIYALTAIIDDIEMHLGQ</sequence>
<dbReference type="AlphaFoldDB" id="A0A516V346"/>
<organism evidence="1 2">
    <name type="scientific">Pseudoluteimonas lycopersici</name>
    <dbReference type="NCBI Taxonomy" id="1324796"/>
    <lineage>
        <taxon>Bacteria</taxon>
        <taxon>Pseudomonadati</taxon>
        <taxon>Pseudomonadota</taxon>
        <taxon>Gammaproteobacteria</taxon>
        <taxon>Lysobacterales</taxon>
        <taxon>Lysobacteraceae</taxon>
        <taxon>Pseudoluteimonas</taxon>
    </lineage>
</organism>
<dbReference type="Proteomes" id="UP000315891">
    <property type="component" value="Chromosome"/>
</dbReference>
<proteinExistence type="predicted"/>
<evidence type="ECO:0000313" key="1">
    <source>
        <dbReference type="EMBL" id="QDQ72946.1"/>
    </source>
</evidence>
<dbReference type="OrthoDB" id="9903661at2"/>
<name>A0A516V346_9GAMM</name>
<evidence type="ECO:0000313" key="2">
    <source>
        <dbReference type="Proteomes" id="UP000315891"/>
    </source>
</evidence>
<dbReference type="RefSeq" id="WP_143878459.1">
    <property type="nucleotide sequence ID" value="NZ_BAABLZ010000002.1"/>
</dbReference>
<protein>
    <recommendedName>
        <fullName evidence="3">RiboL-PSP-HEPN domain-containing protein</fullName>
    </recommendedName>
</protein>
<reference evidence="1 2" key="1">
    <citation type="submission" date="2019-07" db="EMBL/GenBank/DDBJ databases">
        <title>Lysobacter weifangensis sp. nov., isolated from bensulfuron-methyl contaminated farmland soil.</title>
        <authorList>
            <person name="Zhao H."/>
        </authorList>
    </citation>
    <scope>NUCLEOTIDE SEQUENCE [LARGE SCALE GENOMIC DNA]</scope>
    <source>
        <strain evidence="1 2">CC-Bw-6</strain>
    </source>
</reference>
<evidence type="ECO:0008006" key="3">
    <source>
        <dbReference type="Google" id="ProtNLM"/>
    </source>
</evidence>